<sequence>MSTNFQVPPGQRVEHALTIRNLPPGTTARTVLSALAILLPDARIFDMGRVIPGGIIPWDRVRVVLFTQAGAMAFFEAISSGRLVLGGMIASVAVSTAEETYSVAGVIANYPEHACRVLIVRGPVEIVDFHRLDAFFRGRVTIDQERYVTPAVEVNFERGGERELVLTFDSWWREALWAGEGIAQVWNGVVEVRYGVDPCEVGVVEAGRVNSHVGR</sequence>
<evidence type="ECO:0000313" key="1">
    <source>
        <dbReference type="EMBL" id="KAK4212562.1"/>
    </source>
</evidence>
<dbReference type="Proteomes" id="UP001301769">
    <property type="component" value="Unassembled WGS sequence"/>
</dbReference>
<protein>
    <submittedName>
        <fullName evidence="1">Uncharacterized protein</fullName>
    </submittedName>
</protein>
<name>A0AAN6YAQ0_9PEZI</name>
<proteinExistence type="predicted"/>
<reference evidence="1" key="2">
    <citation type="submission" date="2023-05" db="EMBL/GenBank/DDBJ databases">
        <authorList>
            <consortium name="Lawrence Berkeley National Laboratory"/>
            <person name="Steindorff A."/>
            <person name="Hensen N."/>
            <person name="Bonometti L."/>
            <person name="Westerberg I."/>
            <person name="Brannstrom I.O."/>
            <person name="Guillou S."/>
            <person name="Cros-Aarteil S."/>
            <person name="Calhoun S."/>
            <person name="Haridas S."/>
            <person name="Kuo A."/>
            <person name="Mondo S."/>
            <person name="Pangilinan J."/>
            <person name="Riley R."/>
            <person name="Labutti K."/>
            <person name="Andreopoulos B."/>
            <person name="Lipzen A."/>
            <person name="Chen C."/>
            <person name="Yanf M."/>
            <person name="Daum C."/>
            <person name="Ng V."/>
            <person name="Clum A."/>
            <person name="Ohm R."/>
            <person name="Martin F."/>
            <person name="Silar P."/>
            <person name="Natvig D."/>
            <person name="Lalanne C."/>
            <person name="Gautier V."/>
            <person name="Ament-Velasquez S.L."/>
            <person name="Kruys A."/>
            <person name="Hutchinson M.I."/>
            <person name="Powell A.J."/>
            <person name="Barry K."/>
            <person name="Miller A.N."/>
            <person name="Grigoriev I.V."/>
            <person name="Debuchy R."/>
            <person name="Gladieux P."/>
            <person name="Thoren M.H."/>
            <person name="Johannesson H."/>
        </authorList>
    </citation>
    <scope>NUCLEOTIDE SEQUENCE</scope>
    <source>
        <strain evidence="1">PSN293</strain>
    </source>
</reference>
<dbReference type="EMBL" id="MU858125">
    <property type="protein sequence ID" value="KAK4212562.1"/>
    <property type="molecule type" value="Genomic_DNA"/>
</dbReference>
<reference evidence="1" key="1">
    <citation type="journal article" date="2023" name="Mol. Phylogenet. Evol.">
        <title>Genome-scale phylogeny and comparative genomics of the fungal order Sordariales.</title>
        <authorList>
            <person name="Hensen N."/>
            <person name="Bonometti L."/>
            <person name="Westerberg I."/>
            <person name="Brannstrom I.O."/>
            <person name="Guillou S."/>
            <person name="Cros-Aarteil S."/>
            <person name="Calhoun S."/>
            <person name="Haridas S."/>
            <person name="Kuo A."/>
            <person name="Mondo S."/>
            <person name="Pangilinan J."/>
            <person name="Riley R."/>
            <person name="LaButti K."/>
            <person name="Andreopoulos B."/>
            <person name="Lipzen A."/>
            <person name="Chen C."/>
            <person name="Yan M."/>
            <person name="Daum C."/>
            <person name="Ng V."/>
            <person name="Clum A."/>
            <person name="Steindorff A."/>
            <person name="Ohm R.A."/>
            <person name="Martin F."/>
            <person name="Silar P."/>
            <person name="Natvig D.O."/>
            <person name="Lalanne C."/>
            <person name="Gautier V."/>
            <person name="Ament-Velasquez S.L."/>
            <person name="Kruys A."/>
            <person name="Hutchinson M.I."/>
            <person name="Powell A.J."/>
            <person name="Barry K."/>
            <person name="Miller A.N."/>
            <person name="Grigoriev I.V."/>
            <person name="Debuchy R."/>
            <person name="Gladieux P."/>
            <person name="Hiltunen Thoren M."/>
            <person name="Johannesson H."/>
        </authorList>
    </citation>
    <scope>NUCLEOTIDE SEQUENCE</scope>
    <source>
        <strain evidence="1">PSN293</strain>
    </source>
</reference>
<organism evidence="1 2">
    <name type="scientific">Rhypophila decipiens</name>
    <dbReference type="NCBI Taxonomy" id="261697"/>
    <lineage>
        <taxon>Eukaryota</taxon>
        <taxon>Fungi</taxon>
        <taxon>Dikarya</taxon>
        <taxon>Ascomycota</taxon>
        <taxon>Pezizomycotina</taxon>
        <taxon>Sordariomycetes</taxon>
        <taxon>Sordariomycetidae</taxon>
        <taxon>Sordariales</taxon>
        <taxon>Naviculisporaceae</taxon>
        <taxon>Rhypophila</taxon>
    </lineage>
</organism>
<dbReference type="AlphaFoldDB" id="A0AAN6YAQ0"/>
<evidence type="ECO:0000313" key="2">
    <source>
        <dbReference type="Proteomes" id="UP001301769"/>
    </source>
</evidence>
<keyword evidence="2" id="KW-1185">Reference proteome</keyword>
<gene>
    <name evidence="1" type="ORF">QBC37DRAFT_374970</name>
</gene>
<accession>A0AAN6YAQ0</accession>
<comment type="caution">
    <text evidence="1">The sequence shown here is derived from an EMBL/GenBank/DDBJ whole genome shotgun (WGS) entry which is preliminary data.</text>
</comment>